<keyword evidence="3" id="KW-1185">Reference proteome</keyword>
<protein>
    <recommendedName>
        <fullName evidence="4">Outer membrane protein beta-barrel domain-containing protein</fullName>
    </recommendedName>
</protein>
<dbReference type="EMBL" id="FZNX01000001">
    <property type="protein sequence ID" value="SNR37045.1"/>
    <property type="molecule type" value="Genomic_DNA"/>
</dbReference>
<proteinExistence type="predicted"/>
<accession>A0A238VRW3</accession>
<feature type="signal peptide" evidence="1">
    <location>
        <begin position="1"/>
        <end position="28"/>
    </location>
</feature>
<keyword evidence="1" id="KW-0732">Signal</keyword>
<evidence type="ECO:0000256" key="1">
    <source>
        <dbReference type="SAM" id="SignalP"/>
    </source>
</evidence>
<dbReference type="Proteomes" id="UP000198412">
    <property type="component" value="Unassembled WGS sequence"/>
</dbReference>
<sequence length="243" mass="26801">MLKIVTMKKSKLLGIIATALFCSSLINAQNVFNASNASLNHLDNTTIVNEIAGNWFLSLGLNIIDDGGAGYHKTDPLNTNSSHFSNPFMLGAEYNTGTNFSINTSFSFNKYLIGKNVDGGIIQKGSEAGYVAFDATAKYALKKILNSKVFDPYVFAGAGYTKIGKHTSLFGTELKRIPAIGRMTLNYGFGANFWLSNTWGVYLNFMAKYGVKQKNYEAEITNQLQFSFGGIYHIPSNNFNWRV</sequence>
<gene>
    <name evidence="2" type="ORF">SAMN04488111_0953</name>
</gene>
<evidence type="ECO:0000313" key="2">
    <source>
        <dbReference type="EMBL" id="SNR37045.1"/>
    </source>
</evidence>
<organism evidence="2 3">
    <name type="scientific">Lutibacter flavus</name>
    <dbReference type="NCBI Taxonomy" id="691689"/>
    <lineage>
        <taxon>Bacteria</taxon>
        <taxon>Pseudomonadati</taxon>
        <taxon>Bacteroidota</taxon>
        <taxon>Flavobacteriia</taxon>
        <taxon>Flavobacteriales</taxon>
        <taxon>Flavobacteriaceae</taxon>
        <taxon>Lutibacter</taxon>
    </lineage>
</organism>
<dbReference type="Gene3D" id="2.40.160.20">
    <property type="match status" value="1"/>
</dbReference>
<evidence type="ECO:0008006" key="4">
    <source>
        <dbReference type="Google" id="ProtNLM"/>
    </source>
</evidence>
<name>A0A238VRW3_9FLAO</name>
<feature type="chain" id="PRO_5012353511" description="Outer membrane protein beta-barrel domain-containing protein" evidence="1">
    <location>
        <begin position="29"/>
        <end position="243"/>
    </location>
</feature>
<dbReference type="AlphaFoldDB" id="A0A238VRW3"/>
<reference evidence="3" key="1">
    <citation type="submission" date="2017-06" db="EMBL/GenBank/DDBJ databases">
        <authorList>
            <person name="Varghese N."/>
            <person name="Submissions S."/>
        </authorList>
    </citation>
    <scope>NUCLEOTIDE SEQUENCE [LARGE SCALE GENOMIC DNA]</scope>
    <source>
        <strain evidence="3">DSM 27993</strain>
    </source>
</reference>
<evidence type="ECO:0000313" key="3">
    <source>
        <dbReference type="Proteomes" id="UP000198412"/>
    </source>
</evidence>